<dbReference type="SUPFAM" id="SSF51905">
    <property type="entry name" value="FAD/NAD(P)-binding domain"/>
    <property type="match status" value="1"/>
</dbReference>
<dbReference type="PANTHER" id="PTHR43400:SF10">
    <property type="entry name" value="3-OXOSTEROID 1-DEHYDROGENASE"/>
    <property type="match status" value="1"/>
</dbReference>
<keyword evidence="4" id="KW-0560">Oxidoreductase</keyword>
<dbReference type="PATRIC" id="fig|1203554.3.peg.496"/>
<dbReference type="EMBL" id="ATCF01000008">
    <property type="protein sequence ID" value="EPE00874.1"/>
    <property type="molecule type" value="Genomic_DNA"/>
</dbReference>
<proteinExistence type="predicted"/>
<reference evidence="7 8" key="1">
    <citation type="submission" date="2013-04" db="EMBL/GenBank/DDBJ databases">
        <title>The Genome Sequence of Sutterella wadsworthensis HGA0223.</title>
        <authorList>
            <consortium name="The Broad Institute Genomics Platform"/>
            <person name="Earl A."/>
            <person name="Ward D."/>
            <person name="Feldgarden M."/>
            <person name="Gevers D."/>
            <person name="Schmidt T.M."/>
            <person name="Dover J."/>
            <person name="Dai D."/>
            <person name="Walker B."/>
            <person name="Young S."/>
            <person name="Zeng Q."/>
            <person name="Gargeya S."/>
            <person name="Fitzgerald M."/>
            <person name="Haas B."/>
            <person name="Abouelleil A."/>
            <person name="Allen A.W."/>
            <person name="Alvarado L."/>
            <person name="Arachchi H.M."/>
            <person name="Berlin A.M."/>
            <person name="Chapman S.B."/>
            <person name="Gainer-Dewar J."/>
            <person name="Goldberg J."/>
            <person name="Griggs A."/>
            <person name="Gujja S."/>
            <person name="Hansen M."/>
            <person name="Howarth C."/>
            <person name="Imamovic A."/>
            <person name="Ireland A."/>
            <person name="Larimer J."/>
            <person name="McCowan C."/>
            <person name="Murphy C."/>
            <person name="Pearson M."/>
            <person name="Poon T.W."/>
            <person name="Priest M."/>
            <person name="Roberts A."/>
            <person name="Saif S."/>
            <person name="Shea T."/>
            <person name="Sisk P."/>
            <person name="Sykes S."/>
            <person name="Wortman J."/>
            <person name="Nusbaum C."/>
            <person name="Birren B."/>
        </authorList>
    </citation>
    <scope>NUCLEOTIDE SEQUENCE [LARGE SCALE GENOMIC DNA]</scope>
    <source>
        <strain evidence="7 8">HGA0223</strain>
    </source>
</reference>
<evidence type="ECO:0000256" key="5">
    <source>
        <dbReference type="SAM" id="SignalP"/>
    </source>
</evidence>
<sequence length="508" mass="54727">MKQVWKFTAAAAAVLCFSGGALAADHVMDADIVIVGAGAGGMTAGAAAVDNGLKTIVLEKNAVVGGGGNYMEGTFAVGSTLQKADNIGINPERQFKRVMDFHHWRINAKALNHWLKQTGPTMDWLADHNIHFEAVKTAFIDGTRTWHMYKGGHGTVLIQEFTKQIKEKGGQILTSTPATELIIDNGIIKGVRARTADGSTLTINASATIIATGGFSGNKEMVQKYLPYAGYESAGSSGRTGDGVKMLESAGAKLVNMNVCMQAGLWLKDVPTDLQFGKDGVTNAHYVRLLAALFQPYLKTSLRGDRVADETLPLEYISNAYEEVGGEGFAVFDNATREEMINEGLVRGYFGMVTPGTKFSNFDELFARGEKDGFCFKAATLEELAAKTGMDPQRLTATASRMNELVKLGKDEDFYKDAQWLREVKTGPFYAIKGSLRMYATTGGASVNENFQPLNADGEPIPGIYAIGQDAGGLYSDSYDMHIAEGTASSWAINGGKLAVEHFVKTRK</sequence>
<evidence type="ECO:0000256" key="3">
    <source>
        <dbReference type="ARBA" id="ARBA00022827"/>
    </source>
</evidence>
<dbReference type="InterPro" id="IPR003953">
    <property type="entry name" value="FAD-dep_OxRdtase_2_FAD-bd"/>
</dbReference>
<keyword evidence="3" id="KW-0274">FAD</keyword>
<keyword evidence="8" id="KW-1185">Reference proteome</keyword>
<evidence type="ECO:0000256" key="1">
    <source>
        <dbReference type="ARBA" id="ARBA00001974"/>
    </source>
</evidence>
<dbReference type="HOGENOM" id="CLU_011398_4_3_4"/>
<dbReference type="AlphaFoldDB" id="S3BHS8"/>
<evidence type="ECO:0000256" key="4">
    <source>
        <dbReference type="ARBA" id="ARBA00023002"/>
    </source>
</evidence>
<dbReference type="STRING" id="1203554.HMPREF1476_00510"/>
<dbReference type="GO" id="GO:0016491">
    <property type="term" value="F:oxidoreductase activity"/>
    <property type="evidence" value="ECO:0007669"/>
    <property type="project" value="UniProtKB-KW"/>
</dbReference>
<keyword evidence="5" id="KW-0732">Signal</keyword>
<feature type="signal peptide" evidence="5">
    <location>
        <begin position="1"/>
        <end position="23"/>
    </location>
</feature>
<dbReference type="Proteomes" id="UP000014400">
    <property type="component" value="Unassembled WGS sequence"/>
</dbReference>
<evidence type="ECO:0000259" key="6">
    <source>
        <dbReference type="Pfam" id="PF00890"/>
    </source>
</evidence>
<dbReference type="RefSeq" id="WP_016473889.1">
    <property type="nucleotide sequence ID" value="NZ_KE150480.1"/>
</dbReference>
<organism evidence="7 8">
    <name type="scientific">Sutterella wadsworthensis HGA0223</name>
    <dbReference type="NCBI Taxonomy" id="1203554"/>
    <lineage>
        <taxon>Bacteria</taxon>
        <taxon>Pseudomonadati</taxon>
        <taxon>Pseudomonadota</taxon>
        <taxon>Betaproteobacteria</taxon>
        <taxon>Burkholderiales</taxon>
        <taxon>Sutterellaceae</taxon>
        <taxon>Sutterella</taxon>
    </lineage>
</organism>
<dbReference type="GO" id="GO:0008202">
    <property type="term" value="P:steroid metabolic process"/>
    <property type="evidence" value="ECO:0007669"/>
    <property type="project" value="UniProtKB-ARBA"/>
</dbReference>
<comment type="caution">
    <text evidence="7">The sequence shown here is derived from an EMBL/GenBank/DDBJ whole genome shotgun (WGS) entry which is preliminary data.</text>
</comment>
<evidence type="ECO:0000313" key="7">
    <source>
        <dbReference type="EMBL" id="EPE00874.1"/>
    </source>
</evidence>
<feature type="domain" description="FAD-dependent oxidoreductase 2 FAD-binding" evidence="6">
    <location>
        <begin position="385"/>
        <end position="475"/>
    </location>
</feature>
<name>S3BHS8_9BURK</name>
<keyword evidence="2" id="KW-0285">Flavoprotein</keyword>
<feature type="domain" description="FAD-dependent oxidoreductase 2 FAD-binding" evidence="6">
    <location>
        <begin position="31"/>
        <end position="257"/>
    </location>
</feature>
<gene>
    <name evidence="7" type="ORF">HMPREF1476_00510</name>
</gene>
<dbReference type="eggNOG" id="COG1053">
    <property type="taxonomic scope" value="Bacteria"/>
</dbReference>
<protein>
    <recommendedName>
        <fullName evidence="6">FAD-dependent oxidoreductase 2 FAD-binding domain-containing protein</fullName>
    </recommendedName>
</protein>
<dbReference type="Pfam" id="PF00890">
    <property type="entry name" value="FAD_binding_2"/>
    <property type="match status" value="2"/>
</dbReference>
<comment type="cofactor">
    <cofactor evidence="1">
        <name>FAD</name>
        <dbReference type="ChEBI" id="CHEBI:57692"/>
    </cofactor>
</comment>
<dbReference type="InterPro" id="IPR036188">
    <property type="entry name" value="FAD/NAD-bd_sf"/>
</dbReference>
<evidence type="ECO:0000256" key="2">
    <source>
        <dbReference type="ARBA" id="ARBA00022630"/>
    </source>
</evidence>
<feature type="chain" id="PRO_5004506266" description="FAD-dependent oxidoreductase 2 FAD-binding domain-containing protein" evidence="5">
    <location>
        <begin position="24"/>
        <end position="508"/>
    </location>
</feature>
<evidence type="ECO:0000313" key="8">
    <source>
        <dbReference type="Proteomes" id="UP000014400"/>
    </source>
</evidence>
<dbReference type="PRINTS" id="PR00411">
    <property type="entry name" value="PNDRDTASEI"/>
</dbReference>
<dbReference type="Gene3D" id="3.50.50.60">
    <property type="entry name" value="FAD/NAD(P)-binding domain"/>
    <property type="match status" value="1"/>
</dbReference>
<dbReference type="SUPFAM" id="SSF56425">
    <property type="entry name" value="Succinate dehydrogenase/fumarate reductase flavoprotein, catalytic domain"/>
    <property type="match status" value="1"/>
</dbReference>
<dbReference type="InterPro" id="IPR027477">
    <property type="entry name" value="Succ_DH/fumarate_Rdtase_cat_sf"/>
</dbReference>
<dbReference type="Gene3D" id="3.90.700.10">
    <property type="entry name" value="Succinate dehydrogenase/fumarate reductase flavoprotein, catalytic domain"/>
    <property type="match status" value="1"/>
</dbReference>
<dbReference type="InterPro" id="IPR050315">
    <property type="entry name" value="FAD-oxidoreductase_2"/>
</dbReference>
<accession>S3BHS8</accession>
<dbReference type="PANTHER" id="PTHR43400">
    <property type="entry name" value="FUMARATE REDUCTASE"/>
    <property type="match status" value="1"/>
</dbReference>